<accession>C2EWH9</accession>
<dbReference type="Gene3D" id="3.40.1110.10">
    <property type="entry name" value="Calcium-transporting ATPase, cytoplasmic domain N"/>
    <property type="match status" value="1"/>
</dbReference>
<dbReference type="InterPro" id="IPR023214">
    <property type="entry name" value="HAD_sf"/>
</dbReference>
<evidence type="ECO:0000256" key="10">
    <source>
        <dbReference type="ARBA" id="ARBA00049338"/>
    </source>
</evidence>
<gene>
    <name evidence="12" type="ORF">HMPREF0549_1815</name>
</gene>
<keyword evidence="11" id="KW-1003">Cell membrane</keyword>
<keyword evidence="6" id="KW-1278">Translocase</keyword>
<keyword evidence="8 11" id="KW-0472">Membrane</keyword>
<evidence type="ECO:0000256" key="9">
    <source>
        <dbReference type="ARBA" id="ARBA00039103"/>
    </source>
</evidence>
<dbReference type="GO" id="GO:0016887">
    <property type="term" value="F:ATP hydrolysis activity"/>
    <property type="evidence" value="ECO:0007669"/>
    <property type="project" value="InterPro"/>
</dbReference>
<dbReference type="InterPro" id="IPR018303">
    <property type="entry name" value="ATPase_P-typ_P_site"/>
</dbReference>
<evidence type="ECO:0000256" key="11">
    <source>
        <dbReference type="RuleBase" id="RU362081"/>
    </source>
</evidence>
<evidence type="ECO:0000256" key="8">
    <source>
        <dbReference type="ARBA" id="ARBA00023136"/>
    </source>
</evidence>
<reference evidence="12 13" key="1">
    <citation type="submission" date="2009-01" db="EMBL/GenBank/DDBJ databases">
        <authorList>
            <person name="Qin X."/>
            <person name="Bachman B."/>
            <person name="Battles P."/>
            <person name="Bell A."/>
            <person name="Bess C."/>
            <person name="Bickham C."/>
            <person name="Chaboub L."/>
            <person name="Chen D."/>
            <person name="Coyle M."/>
            <person name="Deiros D.R."/>
            <person name="Dinh H."/>
            <person name="Forbes L."/>
            <person name="Fowler G."/>
            <person name="Francisco L."/>
            <person name="Fu Q."/>
            <person name="Gubbala S."/>
            <person name="Hale W."/>
            <person name="Han Y."/>
            <person name="Hemphill L."/>
            <person name="Highlander S.K."/>
            <person name="Hirani K."/>
            <person name="Hogues M."/>
            <person name="Jackson L."/>
            <person name="Jakkamsetti A."/>
            <person name="Javaid M."/>
            <person name="Jiang H."/>
            <person name="Korchina V."/>
            <person name="Kovar C."/>
            <person name="Lara F."/>
            <person name="Lee S."/>
            <person name="Mata R."/>
            <person name="Mathew T."/>
            <person name="Moen C."/>
            <person name="Morales K."/>
            <person name="Munidasa M."/>
            <person name="Nazareth L."/>
            <person name="Ngo R."/>
            <person name="Nguyen L."/>
            <person name="Okwuonu G."/>
            <person name="Ongeri F."/>
            <person name="Patil S."/>
            <person name="Petrosino J."/>
            <person name="Pham C."/>
            <person name="Pham P."/>
            <person name="Pu L.-L."/>
            <person name="Puazo M."/>
            <person name="Raj R."/>
            <person name="Reid J."/>
            <person name="Rouhana J."/>
            <person name="Saada N."/>
            <person name="Shang Y."/>
            <person name="Simmons D."/>
            <person name="Thornton R."/>
            <person name="Warren J."/>
            <person name="Weissenberger G."/>
            <person name="Zhang J."/>
            <person name="Zhang L."/>
            <person name="Zhou C."/>
            <person name="Zhu D."/>
            <person name="Muzny D."/>
            <person name="Worley K."/>
            <person name="Gibbs R."/>
        </authorList>
    </citation>
    <scope>NUCLEOTIDE SEQUENCE [LARGE SCALE GENOMIC DNA]</scope>
    <source>
        <strain evidence="12 13">ATCC 49540</strain>
    </source>
</reference>
<dbReference type="SUPFAM" id="SSF81665">
    <property type="entry name" value="Calcium ATPase, transmembrane domain M"/>
    <property type="match status" value="1"/>
</dbReference>
<feature type="transmembrane region" description="Helical" evidence="11">
    <location>
        <begin position="48"/>
        <end position="67"/>
    </location>
</feature>
<evidence type="ECO:0000313" key="12">
    <source>
        <dbReference type="EMBL" id="EEJ39708.1"/>
    </source>
</evidence>
<dbReference type="PRINTS" id="PR00119">
    <property type="entry name" value="CATATPASE"/>
</dbReference>
<evidence type="ECO:0000256" key="1">
    <source>
        <dbReference type="ARBA" id="ARBA00004370"/>
    </source>
</evidence>
<comment type="subcellular location">
    <subcellularLocation>
        <location evidence="11">Cell membrane</location>
    </subcellularLocation>
    <subcellularLocation>
        <location evidence="1">Membrane</location>
    </subcellularLocation>
</comment>
<dbReference type="NCBIfam" id="TIGR01512">
    <property type="entry name" value="ATPase-IB2_Cd"/>
    <property type="match status" value="1"/>
</dbReference>
<keyword evidence="4 11" id="KW-0812">Transmembrane</keyword>
<dbReference type="GO" id="GO:0008551">
    <property type="term" value="F:P-type cadmium transporter activity"/>
    <property type="evidence" value="ECO:0007669"/>
    <property type="project" value="UniProtKB-EC"/>
</dbReference>
<keyword evidence="3" id="KW-0104">Cadmium</keyword>
<dbReference type="NCBIfam" id="TIGR01525">
    <property type="entry name" value="ATPase-IB_hvy"/>
    <property type="match status" value="1"/>
</dbReference>
<dbReference type="InterPro" id="IPR023299">
    <property type="entry name" value="ATPase_P-typ_cyto_dom_N"/>
</dbReference>
<dbReference type="NCBIfam" id="TIGR01494">
    <property type="entry name" value="ATPase_P-type"/>
    <property type="match status" value="1"/>
</dbReference>
<evidence type="ECO:0000256" key="6">
    <source>
        <dbReference type="ARBA" id="ARBA00022967"/>
    </source>
</evidence>
<dbReference type="SUPFAM" id="SSF56784">
    <property type="entry name" value="HAD-like"/>
    <property type="match status" value="1"/>
</dbReference>
<dbReference type="SFLD" id="SFLDG00002">
    <property type="entry name" value="C1.7:_P-type_atpase_like"/>
    <property type="match status" value="1"/>
</dbReference>
<evidence type="ECO:0000256" key="3">
    <source>
        <dbReference type="ARBA" id="ARBA00022539"/>
    </source>
</evidence>
<keyword evidence="7 11" id="KW-1133">Transmembrane helix</keyword>
<comment type="caution">
    <text evidence="12">The sequence shown here is derived from an EMBL/GenBank/DDBJ whole genome shotgun (WGS) entry which is preliminary data.</text>
</comment>
<feature type="transmembrane region" description="Helical" evidence="11">
    <location>
        <begin position="374"/>
        <end position="398"/>
    </location>
</feature>
<dbReference type="InterPro" id="IPR001757">
    <property type="entry name" value="P_typ_ATPase"/>
</dbReference>
<dbReference type="GO" id="GO:0005524">
    <property type="term" value="F:ATP binding"/>
    <property type="evidence" value="ECO:0007669"/>
    <property type="project" value="UniProtKB-UniRule"/>
</dbReference>
<dbReference type="PATRIC" id="fig|1423814.6.peg.876"/>
<dbReference type="STRING" id="1423814.HMPREF0549_1815"/>
<dbReference type="InterPro" id="IPR027256">
    <property type="entry name" value="P-typ_ATPase_IB"/>
</dbReference>
<dbReference type="InterPro" id="IPR036412">
    <property type="entry name" value="HAD-like_sf"/>
</dbReference>
<evidence type="ECO:0000313" key="13">
    <source>
        <dbReference type="Proteomes" id="UP000004483"/>
    </source>
</evidence>
<dbReference type="Gene3D" id="3.40.50.1000">
    <property type="entry name" value="HAD superfamily/HAD-like"/>
    <property type="match status" value="1"/>
</dbReference>
<dbReference type="PROSITE" id="PS00154">
    <property type="entry name" value="ATPASE_E1_E2"/>
    <property type="match status" value="1"/>
</dbReference>
<keyword evidence="12" id="KW-0378">Hydrolase</keyword>
<evidence type="ECO:0000256" key="5">
    <source>
        <dbReference type="ARBA" id="ARBA00022723"/>
    </source>
</evidence>
<comment type="catalytic activity">
    <reaction evidence="10">
        <text>Cd(2+)(in) + ATP + H2O = Cd(2+)(out) + ADP + phosphate + H(+)</text>
        <dbReference type="Rhea" id="RHEA:12132"/>
        <dbReference type="ChEBI" id="CHEBI:15377"/>
        <dbReference type="ChEBI" id="CHEBI:15378"/>
        <dbReference type="ChEBI" id="CHEBI:30616"/>
        <dbReference type="ChEBI" id="CHEBI:43474"/>
        <dbReference type="ChEBI" id="CHEBI:48775"/>
        <dbReference type="ChEBI" id="CHEBI:456216"/>
        <dbReference type="EC" id="7.2.2.21"/>
    </reaction>
</comment>
<name>C2EWH9_9LACO</name>
<sequence>MSGAINGANSITIKVTKLAKDSQYQQLVKLVKTAEESPARFVRLADRYAVPFTIVAIVIALAAWWWSGNPVRIAEVLVVASPCPLILAAPIAMVSGMSRASRNGIVVKTGTVLEKLANAKTGAFDKTGTITNGQLAVGEIIPASDSNFSHDQLLQLVASAESESSHILARSLVDYAKKQAVSLSPVQDLQEVTGKGITATVDGYQMKIGKLSFVDPDGKQAILSSTAVYIEINGQYAGAVTFVDHIRPEARQTMNALRKMGVTNLMMLTGDQAAFAKEVAKQVGITDVKTNLLPQGKIAALKAIPLDQHPVFMVGDGVNDAPSFVTADVGIAMGAHGATAASESASVVIIRDDLSRIAKIVEIAKDTIKIAKQAVLIGIAICIILMLVACTGILPAFVGAMFQEVIDTVSILWALKARKVKLD</sequence>
<evidence type="ECO:0000256" key="2">
    <source>
        <dbReference type="ARBA" id="ARBA00006024"/>
    </source>
</evidence>
<dbReference type="EC" id="7.2.2.21" evidence="9"/>
<dbReference type="PANTHER" id="PTHR48085:SF5">
    <property type="entry name" value="CADMIUM_ZINC-TRANSPORTING ATPASE HMA4-RELATED"/>
    <property type="match status" value="1"/>
</dbReference>
<dbReference type="PANTHER" id="PTHR48085">
    <property type="entry name" value="CADMIUM/ZINC-TRANSPORTING ATPASE HMA2-RELATED"/>
    <property type="match status" value="1"/>
</dbReference>
<dbReference type="GO" id="GO:0046872">
    <property type="term" value="F:metal ion binding"/>
    <property type="evidence" value="ECO:0007669"/>
    <property type="project" value="UniProtKB-KW"/>
</dbReference>
<proteinExistence type="inferred from homology"/>
<dbReference type="Pfam" id="PF00702">
    <property type="entry name" value="Hydrolase"/>
    <property type="match status" value="1"/>
</dbReference>
<keyword evidence="11" id="KW-0547">Nucleotide-binding</keyword>
<comment type="caution">
    <text evidence="11">Lacks conserved residue(s) required for the propagation of feature annotation.</text>
</comment>
<dbReference type="InterPro" id="IPR044492">
    <property type="entry name" value="P_typ_ATPase_HD_dom"/>
</dbReference>
<comment type="similarity">
    <text evidence="2 11">Belongs to the cation transport ATPase (P-type) (TC 3.A.3) family. Type IB subfamily.</text>
</comment>
<dbReference type="SFLD" id="SFLDF00027">
    <property type="entry name" value="p-type_atpase"/>
    <property type="match status" value="1"/>
</dbReference>
<protein>
    <recommendedName>
        <fullName evidence="9">Cd(2+)-exporting ATPase</fullName>
        <ecNumber evidence="9">7.2.2.21</ecNumber>
    </recommendedName>
</protein>
<dbReference type="AlphaFoldDB" id="C2EWH9"/>
<keyword evidence="11" id="KW-0067">ATP-binding</keyword>
<dbReference type="InterPro" id="IPR023298">
    <property type="entry name" value="ATPase_P-typ_TM_dom_sf"/>
</dbReference>
<dbReference type="EMBL" id="ACGV01000195">
    <property type="protein sequence ID" value="EEJ39708.1"/>
    <property type="molecule type" value="Genomic_DNA"/>
</dbReference>
<dbReference type="Proteomes" id="UP000004483">
    <property type="component" value="Unassembled WGS sequence"/>
</dbReference>
<dbReference type="HOGENOM" id="CLU_001771_6_3_9"/>
<keyword evidence="5 11" id="KW-0479">Metal-binding</keyword>
<dbReference type="SFLD" id="SFLDS00003">
    <property type="entry name" value="Haloacid_Dehalogenase"/>
    <property type="match status" value="1"/>
</dbReference>
<organism evidence="12 13">
    <name type="scientific">Limosilactobacillus vaginalis DSM 5837 = ATCC 49540</name>
    <dbReference type="NCBI Taxonomy" id="1423814"/>
    <lineage>
        <taxon>Bacteria</taxon>
        <taxon>Bacillati</taxon>
        <taxon>Bacillota</taxon>
        <taxon>Bacilli</taxon>
        <taxon>Lactobacillales</taxon>
        <taxon>Lactobacillaceae</taxon>
        <taxon>Limosilactobacillus</taxon>
    </lineage>
</organism>
<dbReference type="eggNOG" id="COG2217">
    <property type="taxonomic scope" value="Bacteria"/>
</dbReference>
<evidence type="ECO:0000256" key="4">
    <source>
        <dbReference type="ARBA" id="ARBA00022692"/>
    </source>
</evidence>
<dbReference type="GO" id="GO:0005886">
    <property type="term" value="C:plasma membrane"/>
    <property type="evidence" value="ECO:0007669"/>
    <property type="project" value="UniProtKB-SubCell"/>
</dbReference>
<feature type="transmembrane region" description="Helical" evidence="11">
    <location>
        <begin position="73"/>
        <end position="94"/>
    </location>
</feature>
<evidence type="ECO:0000256" key="7">
    <source>
        <dbReference type="ARBA" id="ARBA00022989"/>
    </source>
</evidence>
<dbReference type="InterPro" id="IPR051014">
    <property type="entry name" value="Cation_Transport_ATPase_IB"/>
</dbReference>